<dbReference type="AlphaFoldDB" id="A0A7R8ZL86"/>
<proteinExistence type="predicted"/>
<gene>
    <name evidence="1" type="ORF">CTOB1V02_LOCUS5993</name>
</gene>
<dbReference type="InterPro" id="IPR000331">
    <property type="entry name" value="Rap/Ran_GAP_dom"/>
</dbReference>
<dbReference type="PROSITE" id="PS50085">
    <property type="entry name" value="RAPGAP"/>
    <property type="match status" value="1"/>
</dbReference>
<dbReference type="InterPro" id="IPR050989">
    <property type="entry name" value="Rap1_Ran_GAP"/>
</dbReference>
<dbReference type="PANTHER" id="PTHR15711:SF62">
    <property type="entry name" value="GTPASE-ACTIVATING RAP_RAN-GAP DOMAIN-LIKE PROTEIN 3"/>
    <property type="match status" value="1"/>
</dbReference>
<accession>A0A7R8ZL86</accession>
<name>A0A7R8ZL86_9CRUS</name>
<dbReference type="EMBL" id="OB661386">
    <property type="protein sequence ID" value="CAD7228104.1"/>
    <property type="molecule type" value="Genomic_DNA"/>
</dbReference>
<dbReference type="Gene3D" id="3.40.50.11210">
    <property type="entry name" value="Rap/Ran-GAP"/>
    <property type="match status" value="1"/>
</dbReference>
<dbReference type="GO" id="GO:0005096">
    <property type="term" value="F:GTPase activator activity"/>
    <property type="evidence" value="ECO:0007669"/>
    <property type="project" value="InterPro"/>
</dbReference>
<reference evidence="1" key="1">
    <citation type="submission" date="2020-11" db="EMBL/GenBank/DDBJ databases">
        <authorList>
            <person name="Tran Van P."/>
        </authorList>
    </citation>
    <scope>NUCLEOTIDE SEQUENCE</scope>
</reference>
<dbReference type="SUPFAM" id="SSF111347">
    <property type="entry name" value="Rap/Ran-GAP"/>
    <property type="match status" value="1"/>
</dbReference>
<dbReference type="PANTHER" id="PTHR15711">
    <property type="entry name" value="RAP GTPASE-ACTIVATING PROTEIN"/>
    <property type="match status" value="1"/>
</dbReference>
<dbReference type="Pfam" id="PF02145">
    <property type="entry name" value="Rap_GAP"/>
    <property type="match status" value="1"/>
</dbReference>
<dbReference type="OrthoDB" id="2499658at2759"/>
<evidence type="ECO:0000313" key="1">
    <source>
        <dbReference type="EMBL" id="CAD7228104.1"/>
    </source>
</evidence>
<organism evidence="1">
    <name type="scientific">Cyprideis torosa</name>
    <dbReference type="NCBI Taxonomy" id="163714"/>
    <lineage>
        <taxon>Eukaryota</taxon>
        <taxon>Metazoa</taxon>
        <taxon>Ecdysozoa</taxon>
        <taxon>Arthropoda</taxon>
        <taxon>Crustacea</taxon>
        <taxon>Oligostraca</taxon>
        <taxon>Ostracoda</taxon>
        <taxon>Podocopa</taxon>
        <taxon>Podocopida</taxon>
        <taxon>Cytherocopina</taxon>
        <taxon>Cytheroidea</taxon>
        <taxon>Cytherideidae</taxon>
        <taxon>Cyprideis</taxon>
    </lineage>
</organism>
<dbReference type="GO" id="GO:0051056">
    <property type="term" value="P:regulation of small GTPase mediated signal transduction"/>
    <property type="evidence" value="ECO:0007669"/>
    <property type="project" value="InterPro"/>
</dbReference>
<protein>
    <submittedName>
        <fullName evidence="1">Uncharacterized protein</fullName>
    </submittedName>
</protein>
<sequence length="145" mass="16461">DLLILEEQEGSVNFKFGVLYMKSGQRKDEEMYNNETSSPQFEKFLSILGDKIRLKGWDKYRGGLDVRSDMTGRHSYHTVYEGHEIMFHVSTLLPFTQDQRQQVRSAINRRPATGRVQGVYALTQCQWGHHSAGLGKNATVNGAAP</sequence>
<feature type="non-terminal residue" evidence="1">
    <location>
        <position position="145"/>
    </location>
</feature>
<dbReference type="InterPro" id="IPR035974">
    <property type="entry name" value="Rap/Ran-GAP_sf"/>
</dbReference>